<evidence type="ECO:0000259" key="3">
    <source>
        <dbReference type="Pfam" id="PF00263"/>
    </source>
</evidence>
<evidence type="ECO:0000256" key="2">
    <source>
        <dbReference type="SAM" id="SignalP"/>
    </source>
</evidence>
<comment type="caution">
    <text evidence="4">The sequence shown here is derived from an EMBL/GenBank/DDBJ whole genome shotgun (WGS) entry which is preliminary data.</text>
</comment>
<gene>
    <name evidence="4" type="ORF">CfE428DRAFT_3406</name>
</gene>
<dbReference type="EMBL" id="ABVL01000009">
    <property type="protein sequence ID" value="EDY19229.1"/>
    <property type="molecule type" value="Genomic_DNA"/>
</dbReference>
<evidence type="ECO:0000256" key="1">
    <source>
        <dbReference type="RuleBase" id="RU004003"/>
    </source>
</evidence>
<feature type="domain" description="Type II/III secretion system secretin-like" evidence="3">
    <location>
        <begin position="100"/>
        <end position="243"/>
    </location>
</feature>
<dbReference type="STRING" id="497964.CfE428DRAFT_3406"/>
<feature type="chain" id="PRO_5002800469" description="Type II/III secretion system secretin-like domain-containing protein" evidence="2">
    <location>
        <begin position="21"/>
        <end position="267"/>
    </location>
</feature>
<dbReference type="Proteomes" id="UP000005824">
    <property type="component" value="Unassembled WGS sequence"/>
</dbReference>
<protein>
    <recommendedName>
        <fullName evidence="3">Type II/III secretion system secretin-like domain-containing protein</fullName>
    </recommendedName>
</protein>
<dbReference type="RefSeq" id="WP_006980731.1">
    <property type="nucleotide sequence ID" value="NZ_ABVL01000009.1"/>
</dbReference>
<dbReference type="InParanoid" id="B4D3B8"/>
<name>B4D3B8_9BACT</name>
<dbReference type="AlphaFoldDB" id="B4D3B8"/>
<evidence type="ECO:0000313" key="5">
    <source>
        <dbReference type="Proteomes" id="UP000005824"/>
    </source>
</evidence>
<comment type="similarity">
    <text evidence="1">Belongs to the bacterial secretin family.</text>
</comment>
<accession>B4D3B8</accession>
<keyword evidence="2" id="KW-0732">Signal</keyword>
<dbReference type="GO" id="GO:0009306">
    <property type="term" value="P:protein secretion"/>
    <property type="evidence" value="ECO:0007669"/>
    <property type="project" value="InterPro"/>
</dbReference>
<reference evidence="4 5" key="1">
    <citation type="journal article" date="2011" name="J. Bacteriol.">
        <title>Genome sequence of Chthoniobacter flavus Ellin428, an aerobic heterotrophic soil bacterium.</title>
        <authorList>
            <person name="Kant R."/>
            <person name="van Passel M.W."/>
            <person name="Palva A."/>
            <person name="Lucas S."/>
            <person name="Lapidus A."/>
            <person name="Glavina Del Rio T."/>
            <person name="Dalin E."/>
            <person name="Tice H."/>
            <person name="Bruce D."/>
            <person name="Goodwin L."/>
            <person name="Pitluck S."/>
            <person name="Larimer F.W."/>
            <person name="Land M.L."/>
            <person name="Hauser L."/>
            <person name="Sangwan P."/>
            <person name="de Vos W.M."/>
            <person name="Janssen P.H."/>
            <person name="Smidt H."/>
        </authorList>
    </citation>
    <scope>NUCLEOTIDE SEQUENCE [LARGE SCALE GENOMIC DNA]</scope>
    <source>
        <strain evidence="4 5">Ellin428</strain>
    </source>
</reference>
<dbReference type="Pfam" id="PF00263">
    <property type="entry name" value="Secretin"/>
    <property type="match status" value="1"/>
</dbReference>
<proteinExistence type="inferred from homology"/>
<dbReference type="InterPro" id="IPR004846">
    <property type="entry name" value="T2SS/T3SS_dom"/>
</dbReference>
<dbReference type="eggNOG" id="ENOG502ZTTB">
    <property type="taxonomic scope" value="Bacteria"/>
</dbReference>
<sequence precursor="true">MKPFLLIPLALALTSAPTWCDDSGALAAPVSGALAAPASGALAAPVFDPTRPQRPTPDVRIEMQVVAVPERIGIALMPDLKSKEKIEAANTRIQQMLAKGTAKLIGWPIMTTHTGQRAVIEAIKEIRWATEYHPPTLNVSEVPADPPAKVTPSVDVSTLEAFPTAFETRNAGVTLEVEPVIAPDGKTIDLNIVPQHVRLTGFKKVTIEGAAHKGKTIVEQPEFNTNKVTTSRRLKNGERVLMGIYPTEDPPKHLEIFLLKVELVPVE</sequence>
<keyword evidence="5" id="KW-1185">Reference proteome</keyword>
<feature type="signal peptide" evidence="2">
    <location>
        <begin position="1"/>
        <end position="20"/>
    </location>
</feature>
<evidence type="ECO:0000313" key="4">
    <source>
        <dbReference type="EMBL" id="EDY19229.1"/>
    </source>
</evidence>
<organism evidence="4 5">
    <name type="scientific">Chthoniobacter flavus Ellin428</name>
    <dbReference type="NCBI Taxonomy" id="497964"/>
    <lineage>
        <taxon>Bacteria</taxon>
        <taxon>Pseudomonadati</taxon>
        <taxon>Verrucomicrobiota</taxon>
        <taxon>Spartobacteria</taxon>
        <taxon>Chthoniobacterales</taxon>
        <taxon>Chthoniobacteraceae</taxon>
        <taxon>Chthoniobacter</taxon>
    </lineage>
</organism>